<accession>A0A176S0V6</accession>
<dbReference type="InterPro" id="IPR001789">
    <property type="entry name" value="Sig_transdc_resp-reg_receiver"/>
</dbReference>
<comment type="caution">
    <text evidence="1">Lacks conserved residue(s) required for the propagation of feature annotation.</text>
</comment>
<dbReference type="PROSITE" id="PS50110">
    <property type="entry name" value="RESPONSE_REGULATORY"/>
    <property type="match status" value="1"/>
</dbReference>
<dbReference type="Gene3D" id="3.40.50.2300">
    <property type="match status" value="1"/>
</dbReference>
<evidence type="ECO:0000313" key="4">
    <source>
        <dbReference type="Proteomes" id="UP000076962"/>
    </source>
</evidence>
<gene>
    <name evidence="3" type="ORF">THIOM_002578</name>
</gene>
<dbReference type="GO" id="GO:0000160">
    <property type="term" value="P:phosphorelay signal transduction system"/>
    <property type="evidence" value="ECO:0007669"/>
    <property type="project" value="InterPro"/>
</dbReference>
<dbReference type="EMBL" id="LUTY01001486">
    <property type="protein sequence ID" value="OAD21650.1"/>
    <property type="molecule type" value="Genomic_DNA"/>
</dbReference>
<dbReference type="SUPFAM" id="SSF52172">
    <property type="entry name" value="CheY-like"/>
    <property type="match status" value="1"/>
</dbReference>
<name>A0A176S0V6_9GAMM</name>
<evidence type="ECO:0000313" key="3">
    <source>
        <dbReference type="EMBL" id="OAD21650.1"/>
    </source>
</evidence>
<comment type="caution">
    <text evidence="3">The sequence shown here is derived from an EMBL/GenBank/DDBJ whole genome shotgun (WGS) entry which is preliminary data.</text>
</comment>
<proteinExistence type="predicted"/>
<protein>
    <recommendedName>
        <fullName evidence="2">Response regulatory domain-containing protein</fullName>
    </recommendedName>
</protein>
<dbReference type="InterPro" id="IPR011006">
    <property type="entry name" value="CheY-like_superfamily"/>
</dbReference>
<sequence>MLILDGFEVCRRLKADEKTRDMPVIFMAAFADTTR</sequence>
<dbReference type="AlphaFoldDB" id="A0A176S0V6"/>
<keyword evidence="4" id="KW-1185">Reference proteome</keyword>
<feature type="domain" description="Response regulatory" evidence="2">
    <location>
        <begin position="1"/>
        <end position="35"/>
    </location>
</feature>
<evidence type="ECO:0000256" key="1">
    <source>
        <dbReference type="PROSITE-ProRule" id="PRU00169"/>
    </source>
</evidence>
<reference evidence="3 4" key="1">
    <citation type="submission" date="2016-05" db="EMBL/GenBank/DDBJ databases">
        <title>Single-cell genome of chain-forming Candidatus Thiomargarita nelsonii and comparison to other large sulfur-oxidizing bacteria.</title>
        <authorList>
            <person name="Winkel M."/>
            <person name="Salman V."/>
            <person name="Woyke T."/>
            <person name="Schulz-Vogt H."/>
            <person name="Richter M."/>
            <person name="Flood B."/>
            <person name="Bailey J."/>
            <person name="Amann R."/>
            <person name="Mussmann M."/>
        </authorList>
    </citation>
    <scope>NUCLEOTIDE SEQUENCE [LARGE SCALE GENOMIC DNA]</scope>
    <source>
        <strain evidence="3 4">THI036</strain>
    </source>
</reference>
<organism evidence="3 4">
    <name type="scientific">Candidatus Thiomargarita nelsonii</name>
    <dbReference type="NCBI Taxonomy" id="1003181"/>
    <lineage>
        <taxon>Bacteria</taxon>
        <taxon>Pseudomonadati</taxon>
        <taxon>Pseudomonadota</taxon>
        <taxon>Gammaproteobacteria</taxon>
        <taxon>Thiotrichales</taxon>
        <taxon>Thiotrichaceae</taxon>
        <taxon>Thiomargarita</taxon>
    </lineage>
</organism>
<dbReference type="Proteomes" id="UP000076962">
    <property type="component" value="Unassembled WGS sequence"/>
</dbReference>
<evidence type="ECO:0000259" key="2">
    <source>
        <dbReference type="PROSITE" id="PS50110"/>
    </source>
</evidence>